<reference evidence="6" key="1">
    <citation type="journal article" date="2021" name="PeerJ">
        <title>Extensive microbial diversity within the chicken gut microbiome revealed by metagenomics and culture.</title>
        <authorList>
            <person name="Gilroy R."/>
            <person name="Ravi A."/>
            <person name="Getino M."/>
            <person name="Pursley I."/>
            <person name="Horton D.L."/>
            <person name="Alikhan N.F."/>
            <person name="Baker D."/>
            <person name="Gharbi K."/>
            <person name="Hall N."/>
            <person name="Watson M."/>
            <person name="Adriaenssens E.M."/>
            <person name="Foster-Nyarko E."/>
            <person name="Jarju S."/>
            <person name="Secka A."/>
            <person name="Antonio M."/>
            <person name="Oren A."/>
            <person name="Chaudhuri R.R."/>
            <person name="La Ragione R."/>
            <person name="Hildebrand F."/>
            <person name="Pallen M.J."/>
        </authorList>
    </citation>
    <scope>NUCLEOTIDE SEQUENCE</scope>
    <source>
        <strain evidence="6">ChiW4-1371</strain>
    </source>
</reference>
<dbReference type="InterPro" id="IPR000748">
    <property type="entry name" value="PsdUridine_synth_RsuA/RluB/E/F"/>
</dbReference>
<dbReference type="InterPro" id="IPR020094">
    <property type="entry name" value="TruA/RsuA/RluB/E/F_N"/>
</dbReference>
<evidence type="ECO:0000259" key="5">
    <source>
        <dbReference type="SMART" id="SM00363"/>
    </source>
</evidence>
<dbReference type="GO" id="GO:0003723">
    <property type="term" value="F:RNA binding"/>
    <property type="evidence" value="ECO:0007669"/>
    <property type="project" value="UniProtKB-KW"/>
</dbReference>
<feature type="domain" description="RNA-binding S4" evidence="5">
    <location>
        <begin position="13"/>
        <end position="72"/>
    </location>
</feature>
<comment type="caution">
    <text evidence="6">The sequence shown here is derived from an EMBL/GenBank/DDBJ whole genome shotgun (WGS) entry which is preliminary data.</text>
</comment>
<name>A0A9D2GW62_9BACT</name>
<evidence type="ECO:0000313" key="7">
    <source>
        <dbReference type="Proteomes" id="UP000824176"/>
    </source>
</evidence>
<dbReference type="InterPro" id="IPR042092">
    <property type="entry name" value="PsdUridine_s_RsuA/RluB/E/F_cat"/>
</dbReference>
<dbReference type="InterPro" id="IPR036986">
    <property type="entry name" value="S4_RNA-bd_sf"/>
</dbReference>
<evidence type="ECO:0000256" key="2">
    <source>
        <dbReference type="ARBA" id="ARBA00023235"/>
    </source>
</evidence>
<reference evidence="6" key="2">
    <citation type="submission" date="2021-04" db="EMBL/GenBank/DDBJ databases">
        <authorList>
            <person name="Gilroy R."/>
        </authorList>
    </citation>
    <scope>NUCLEOTIDE SEQUENCE</scope>
    <source>
        <strain evidence="6">ChiW4-1371</strain>
    </source>
</reference>
<gene>
    <name evidence="6" type="ORF">H9804_07930</name>
</gene>
<dbReference type="InterPro" id="IPR020103">
    <property type="entry name" value="PsdUridine_synth_cat_dom_sf"/>
</dbReference>
<dbReference type="SUPFAM" id="SSF55120">
    <property type="entry name" value="Pseudouridine synthase"/>
    <property type="match status" value="1"/>
</dbReference>
<evidence type="ECO:0000256" key="3">
    <source>
        <dbReference type="PROSITE-ProRule" id="PRU00182"/>
    </source>
</evidence>
<dbReference type="InterPro" id="IPR006145">
    <property type="entry name" value="PsdUridine_synth_RsuA/RluA"/>
</dbReference>
<dbReference type="Pfam" id="PF00849">
    <property type="entry name" value="PseudoU_synth_2"/>
    <property type="match status" value="1"/>
</dbReference>
<dbReference type="PANTHER" id="PTHR47683">
    <property type="entry name" value="PSEUDOURIDINE SYNTHASE FAMILY PROTEIN-RELATED"/>
    <property type="match status" value="1"/>
</dbReference>
<dbReference type="PROSITE" id="PS01149">
    <property type="entry name" value="PSI_RSU"/>
    <property type="match status" value="1"/>
</dbReference>
<dbReference type="InterPro" id="IPR050343">
    <property type="entry name" value="RsuA_PseudoU_synthase"/>
</dbReference>
<dbReference type="CDD" id="cd00165">
    <property type="entry name" value="S4"/>
    <property type="match status" value="1"/>
</dbReference>
<dbReference type="GO" id="GO:0000455">
    <property type="term" value="P:enzyme-directed rRNA pseudouridine synthesis"/>
    <property type="evidence" value="ECO:0007669"/>
    <property type="project" value="UniProtKB-ARBA"/>
</dbReference>
<dbReference type="InterPro" id="IPR018496">
    <property type="entry name" value="PsdUridine_synth_RsuA/RluB_CS"/>
</dbReference>
<proteinExistence type="inferred from homology"/>
<evidence type="ECO:0000256" key="1">
    <source>
        <dbReference type="ARBA" id="ARBA00008348"/>
    </source>
</evidence>
<evidence type="ECO:0000256" key="4">
    <source>
        <dbReference type="RuleBase" id="RU003887"/>
    </source>
</evidence>
<dbReference type="InterPro" id="IPR002942">
    <property type="entry name" value="S4_RNA-bd"/>
</dbReference>
<dbReference type="Pfam" id="PF01479">
    <property type="entry name" value="S4"/>
    <property type="match status" value="1"/>
</dbReference>
<dbReference type="GO" id="GO:0120159">
    <property type="term" value="F:rRNA pseudouridine synthase activity"/>
    <property type="evidence" value="ECO:0007669"/>
    <property type="project" value="UniProtKB-ARBA"/>
</dbReference>
<dbReference type="Gene3D" id="3.10.290.10">
    <property type="entry name" value="RNA-binding S4 domain"/>
    <property type="match status" value="1"/>
</dbReference>
<dbReference type="EC" id="5.4.99.-" evidence="4"/>
<dbReference type="SMART" id="SM00363">
    <property type="entry name" value="S4"/>
    <property type="match status" value="1"/>
</dbReference>
<dbReference type="PROSITE" id="PS50889">
    <property type="entry name" value="S4"/>
    <property type="match status" value="1"/>
</dbReference>
<keyword evidence="2 4" id="KW-0413">Isomerase</keyword>
<sequence length="250" mass="28997">MAGVKTKPMKELTRLNKYIASMTGYSRREADKLIEEGKVSVNGRRVKEQGIKIDETEDVVFINNEPIYESKPDVFKFYKPRRVLTAYGEGRGKETLEKFPIFAGRKFPYSGRLDYESEGLLIFSNDGELIQRMQKPEYKMEKEYLVTVDRLLSTVEMEEFSSGLDTPKGKYQPCSIKFAGKYNYKVIIKEGKKRQIRNMFGYFGSKVKRLERVRIGPIKIGNLKPGEYEILSRDEIIKLYKATGLNYNTK</sequence>
<evidence type="ECO:0000313" key="6">
    <source>
        <dbReference type="EMBL" id="HIZ89860.1"/>
    </source>
</evidence>
<dbReference type="PANTHER" id="PTHR47683:SF2">
    <property type="entry name" value="RNA-BINDING S4 DOMAIN-CONTAINING PROTEIN"/>
    <property type="match status" value="1"/>
</dbReference>
<dbReference type="Gene3D" id="3.30.70.1560">
    <property type="entry name" value="Alpha-L RNA-binding motif"/>
    <property type="match status" value="1"/>
</dbReference>
<dbReference type="AlphaFoldDB" id="A0A9D2GW62"/>
<protein>
    <recommendedName>
        <fullName evidence="4">Pseudouridine synthase</fullName>
        <ecNumber evidence="4">5.4.99.-</ecNumber>
    </recommendedName>
</protein>
<comment type="similarity">
    <text evidence="1 4">Belongs to the pseudouridine synthase RsuA family.</text>
</comment>
<accession>A0A9D2GW62</accession>
<dbReference type="SUPFAM" id="SSF55174">
    <property type="entry name" value="Alpha-L RNA-binding motif"/>
    <property type="match status" value="1"/>
</dbReference>
<keyword evidence="3" id="KW-0694">RNA-binding</keyword>
<dbReference type="Proteomes" id="UP000824176">
    <property type="component" value="Unassembled WGS sequence"/>
</dbReference>
<organism evidence="6 7">
    <name type="scientific">Candidatus Mucispirillum faecigallinarum</name>
    <dbReference type="NCBI Taxonomy" id="2838699"/>
    <lineage>
        <taxon>Bacteria</taxon>
        <taxon>Pseudomonadati</taxon>
        <taxon>Deferribacterota</taxon>
        <taxon>Deferribacteres</taxon>
        <taxon>Deferribacterales</taxon>
        <taxon>Mucispirillaceae</taxon>
        <taxon>Mucispirillum</taxon>
    </lineage>
</organism>
<dbReference type="NCBIfam" id="TIGR00093">
    <property type="entry name" value="pseudouridine synthase"/>
    <property type="match status" value="1"/>
</dbReference>
<dbReference type="Gene3D" id="3.30.70.580">
    <property type="entry name" value="Pseudouridine synthase I, catalytic domain, N-terminal subdomain"/>
    <property type="match status" value="1"/>
</dbReference>
<dbReference type="EMBL" id="DXAQ01000122">
    <property type="protein sequence ID" value="HIZ89860.1"/>
    <property type="molecule type" value="Genomic_DNA"/>
</dbReference>
<dbReference type="FunFam" id="3.10.290.10:FF:000003">
    <property type="entry name" value="Pseudouridine synthase"/>
    <property type="match status" value="1"/>
</dbReference>